<name>A0A8H3XLS0_9EURO</name>
<reference evidence="2" key="3">
    <citation type="submission" date="2021-01" db="EMBL/GenBank/DDBJ databases">
        <title>Pan-genome distribution and transcriptional activeness of fungal secondary metabolism genes in Aspergillus section Fumigati.</title>
        <authorList>
            <person name="Takahashi H."/>
            <person name="Umemura M."/>
            <person name="Ninomiya A."/>
            <person name="Kusuya Y."/>
            <person name="Urayama S."/>
            <person name="Shimizu M."/>
            <person name="Watanabe A."/>
            <person name="Kamei K."/>
            <person name="Yaguchi T."/>
            <person name="Hagiwara D."/>
        </authorList>
    </citation>
    <scope>NUCLEOTIDE SEQUENCE</scope>
    <source>
        <strain evidence="2">IFM 46973</strain>
    </source>
</reference>
<evidence type="ECO:0000313" key="1">
    <source>
        <dbReference type="EMBL" id="GFF52058.1"/>
    </source>
</evidence>
<reference evidence="1 3" key="2">
    <citation type="submission" date="2020-01" db="EMBL/GenBank/DDBJ databases">
        <title>Draft genome sequence of Aspergillus udagawae IFM 46972.</title>
        <authorList>
            <person name="Takahashi H."/>
            <person name="Yaguchi T."/>
        </authorList>
    </citation>
    <scope>NUCLEOTIDE SEQUENCE [LARGE SCALE GENOMIC DNA]</scope>
    <source>
        <strain evidence="1 3">IFM 46972</strain>
    </source>
</reference>
<dbReference type="AlphaFoldDB" id="A0A8H3XLS0"/>
<accession>A0A8H3XLS0</accession>
<reference evidence="2" key="1">
    <citation type="journal article" date="2015" name="Genome Announc.">
        <title>Draft Genome Sequence of the Pathogenic Filamentous Fungus Aspergillus udagawae Strain IFM 46973T.</title>
        <authorList>
            <person name="Kusuya Y."/>
            <person name="Takahashi-Nakaguchi A."/>
            <person name="Takahashi H."/>
            <person name="Yaguchi T."/>
        </authorList>
    </citation>
    <scope>NUCLEOTIDE SEQUENCE</scope>
    <source>
        <strain evidence="2">IFM 46973</strain>
    </source>
</reference>
<proteinExistence type="predicted"/>
<sequence>MDPAVEPQGYLEWRRLFSTDFEAAIATGNPPGKDHVKMLFMCNTELILSNNRMTSPINERVIFAWDEDQGVWVLEASEESWEALKFLLGRDFLHWHEALERCGAIYYQHWRECPWSRAAAEQGRIDGGRRPFFMDKAGLKYRLKELAGENKEEQASTHNVKD</sequence>
<dbReference type="RefSeq" id="XP_043147744.1">
    <property type="nucleotide sequence ID" value="XM_043291809.1"/>
</dbReference>
<protein>
    <submittedName>
        <fullName evidence="1">Uncharacterized protein</fullName>
    </submittedName>
</protein>
<organism evidence="1 3">
    <name type="scientific">Aspergillus udagawae</name>
    <dbReference type="NCBI Taxonomy" id="91492"/>
    <lineage>
        <taxon>Eukaryota</taxon>
        <taxon>Fungi</taxon>
        <taxon>Dikarya</taxon>
        <taxon>Ascomycota</taxon>
        <taxon>Pezizomycotina</taxon>
        <taxon>Eurotiomycetes</taxon>
        <taxon>Eurotiomycetidae</taxon>
        <taxon>Eurotiales</taxon>
        <taxon>Aspergillaceae</taxon>
        <taxon>Aspergillus</taxon>
        <taxon>Aspergillus subgen. Fumigati</taxon>
    </lineage>
</organism>
<evidence type="ECO:0000313" key="3">
    <source>
        <dbReference type="Proteomes" id="UP000465221"/>
    </source>
</evidence>
<evidence type="ECO:0000313" key="2">
    <source>
        <dbReference type="EMBL" id="GIC90478.1"/>
    </source>
</evidence>
<dbReference type="EMBL" id="BLKC01000094">
    <property type="protein sequence ID" value="GFF52058.1"/>
    <property type="molecule type" value="Genomic_DNA"/>
</dbReference>
<dbReference type="Proteomes" id="UP000465221">
    <property type="component" value="Unassembled WGS sequence"/>
</dbReference>
<dbReference type="Proteomes" id="UP000036893">
    <property type="component" value="Unassembled WGS sequence"/>
</dbReference>
<dbReference type="EMBL" id="BBXM02000005">
    <property type="protein sequence ID" value="GIC90478.1"/>
    <property type="molecule type" value="Genomic_DNA"/>
</dbReference>
<comment type="caution">
    <text evidence="1">The sequence shown here is derived from an EMBL/GenBank/DDBJ whole genome shotgun (WGS) entry which is preliminary data.</text>
</comment>
<dbReference type="GeneID" id="66994389"/>
<gene>
    <name evidence="2" type="ORF">Aud_006912</name>
    <name evidence="1" type="ORF">IFM46972_09444</name>
</gene>